<comment type="similarity">
    <text evidence="2 3">Belongs to the small heat shock protein (HSP20) family.</text>
</comment>
<evidence type="ECO:0000256" key="1">
    <source>
        <dbReference type="ARBA" id="ARBA00023016"/>
    </source>
</evidence>
<feature type="compositionally biased region" description="Polar residues" evidence="4">
    <location>
        <begin position="98"/>
        <end position="112"/>
    </location>
</feature>
<feature type="domain" description="SHSP" evidence="5">
    <location>
        <begin position="40"/>
        <end position="208"/>
    </location>
</feature>
<evidence type="ECO:0000256" key="2">
    <source>
        <dbReference type="PROSITE-ProRule" id="PRU00285"/>
    </source>
</evidence>
<dbReference type="InterPro" id="IPR031107">
    <property type="entry name" value="Small_HSP"/>
</dbReference>
<protein>
    <submittedName>
        <fullName evidence="6">HSP20-like chaperone</fullName>
    </submittedName>
</protein>
<comment type="caution">
    <text evidence="6">The sequence shown here is derived from an EMBL/GenBank/DDBJ whole genome shotgun (WGS) entry which is preliminary data.</text>
</comment>
<proteinExistence type="inferred from homology"/>
<gene>
    <name evidence="6" type="ORF">C8R41DRAFT_853559</name>
</gene>
<dbReference type="Gene3D" id="2.60.40.790">
    <property type="match status" value="1"/>
</dbReference>
<keyword evidence="7" id="KW-1185">Reference proteome</keyword>
<keyword evidence="1" id="KW-0346">Stress response</keyword>
<reference evidence="6" key="1">
    <citation type="submission" date="2022-08" db="EMBL/GenBank/DDBJ databases">
        <title>A Global Phylogenomic Analysis of the Shiitake Genus Lentinula.</title>
        <authorList>
            <consortium name="DOE Joint Genome Institute"/>
            <person name="Sierra-Patev S."/>
            <person name="Min B."/>
            <person name="Naranjo-Ortiz M."/>
            <person name="Looney B."/>
            <person name="Konkel Z."/>
            <person name="Slot J.C."/>
            <person name="Sakamoto Y."/>
            <person name="Steenwyk J.L."/>
            <person name="Rokas A."/>
            <person name="Carro J."/>
            <person name="Camarero S."/>
            <person name="Ferreira P."/>
            <person name="Molpeceres G."/>
            <person name="Ruiz-Duenas F.J."/>
            <person name="Serrano A."/>
            <person name="Henrissat B."/>
            <person name="Drula E."/>
            <person name="Hughes K.W."/>
            <person name="Mata J.L."/>
            <person name="Ishikawa N.K."/>
            <person name="Vargas-Isla R."/>
            <person name="Ushijima S."/>
            <person name="Smith C.A."/>
            <person name="Ahrendt S."/>
            <person name="Andreopoulos W."/>
            <person name="He G."/>
            <person name="Labutti K."/>
            <person name="Lipzen A."/>
            <person name="Ng V."/>
            <person name="Riley R."/>
            <person name="Sandor L."/>
            <person name="Barry K."/>
            <person name="Martinez A.T."/>
            <person name="Xiao Y."/>
            <person name="Gibbons J.G."/>
            <person name="Terashima K."/>
            <person name="Grigoriev I.V."/>
            <person name="Hibbett D.S."/>
        </authorList>
    </citation>
    <scope>NUCLEOTIDE SEQUENCE</scope>
    <source>
        <strain evidence="6">RHP3577 ss4</strain>
    </source>
</reference>
<dbReference type="PROSITE" id="PS01031">
    <property type="entry name" value="SHSP"/>
    <property type="match status" value="1"/>
</dbReference>
<dbReference type="Proteomes" id="UP001150217">
    <property type="component" value="Unassembled WGS sequence"/>
</dbReference>
<evidence type="ECO:0000313" key="6">
    <source>
        <dbReference type="EMBL" id="KAJ4468975.1"/>
    </source>
</evidence>
<dbReference type="Pfam" id="PF00011">
    <property type="entry name" value="HSP20"/>
    <property type="match status" value="1"/>
</dbReference>
<organism evidence="6 7">
    <name type="scientific">Lentinula lateritia</name>
    <dbReference type="NCBI Taxonomy" id="40482"/>
    <lineage>
        <taxon>Eukaryota</taxon>
        <taxon>Fungi</taxon>
        <taxon>Dikarya</taxon>
        <taxon>Basidiomycota</taxon>
        <taxon>Agaricomycotina</taxon>
        <taxon>Agaricomycetes</taxon>
        <taxon>Agaricomycetidae</taxon>
        <taxon>Agaricales</taxon>
        <taxon>Marasmiineae</taxon>
        <taxon>Omphalotaceae</taxon>
        <taxon>Lentinula</taxon>
    </lineage>
</organism>
<dbReference type="EMBL" id="JANVFT010000098">
    <property type="protein sequence ID" value="KAJ4468975.1"/>
    <property type="molecule type" value="Genomic_DNA"/>
</dbReference>
<evidence type="ECO:0000313" key="7">
    <source>
        <dbReference type="Proteomes" id="UP001150217"/>
    </source>
</evidence>
<feature type="region of interest" description="Disordered" evidence="4">
    <location>
        <begin position="91"/>
        <end position="112"/>
    </location>
</feature>
<name>A0ABQ8V3K9_9AGAR</name>
<dbReference type="SUPFAM" id="SSF49764">
    <property type="entry name" value="HSP20-like chaperones"/>
    <property type="match status" value="1"/>
</dbReference>
<dbReference type="InterPro" id="IPR008978">
    <property type="entry name" value="HSP20-like_chaperone"/>
</dbReference>
<evidence type="ECO:0000259" key="5">
    <source>
        <dbReference type="PROSITE" id="PS01031"/>
    </source>
</evidence>
<evidence type="ECO:0000256" key="4">
    <source>
        <dbReference type="SAM" id="MobiDB-lite"/>
    </source>
</evidence>
<dbReference type="InterPro" id="IPR002068">
    <property type="entry name" value="A-crystallin/Hsp20_dom"/>
</dbReference>
<accession>A0ABQ8V3K9</accession>
<sequence>MSIARQIFNEFRPLFRMLEDPLTRSPALRYSSVFNDPFFNGPALARPAVDVSEDGSKYIIEAELPGVPKENVDVRVGDHGHSVTIEGKVTSRRGGPAITSNPESGNASEAEPATTSGMLFCDSTLVKYIDCVMIAAAADTTTAVSNQTESSNHISVERQFVNNSSFTRTVWLPRPVDGSNVSAQLKDGVLTLTLPKAVDEGSVKITVD</sequence>
<dbReference type="PANTHER" id="PTHR11527">
    <property type="entry name" value="HEAT-SHOCK PROTEIN 20 FAMILY MEMBER"/>
    <property type="match status" value="1"/>
</dbReference>
<evidence type="ECO:0000256" key="3">
    <source>
        <dbReference type="RuleBase" id="RU003616"/>
    </source>
</evidence>
<dbReference type="CDD" id="cd06464">
    <property type="entry name" value="ACD_sHsps-like"/>
    <property type="match status" value="1"/>
</dbReference>